<dbReference type="AlphaFoldDB" id="A0A940NQP2"/>
<gene>
    <name evidence="2" type="ORF">J5Y03_08245</name>
</gene>
<evidence type="ECO:0000313" key="2">
    <source>
        <dbReference type="EMBL" id="MBP0725182.1"/>
    </source>
</evidence>
<organism evidence="2 3">
    <name type="scientific">Gottfriedia endophytica</name>
    <dbReference type="NCBI Taxonomy" id="2820819"/>
    <lineage>
        <taxon>Bacteria</taxon>
        <taxon>Bacillati</taxon>
        <taxon>Bacillota</taxon>
        <taxon>Bacilli</taxon>
        <taxon>Bacillales</taxon>
        <taxon>Bacillaceae</taxon>
        <taxon>Gottfriedia</taxon>
    </lineage>
</organism>
<keyword evidence="1" id="KW-0812">Transmembrane</keyword>
<dbReference type="RefSeq" id="WP_209404456.1">
    <property type="nucleotide sequence ID" value="NZ_JAGIYQ010000004.1"/>
</dbReference>
<keyword evidence="3" id="KW-1185">Reference proteome</keyword>
<proteinExistence type="predicted"/>
<accession>A0A940NQP2</accession>
<feature type="transmembrane region" description="Helical" evidence="1">
    <location>
        <begin position="12"/>
        <end position="34"/>
    </location>
</feature>
<dbReference type="EMBL" id="JAGIYQ010000004">
    <property type="protein sequence ID" value="MBP0725182.1"/>
    <property type="molecule type" value="Genomic_DNA"/>
</dbReference>
<evidence type="ECO:0000313" key="3">
    <source>
        <dbReference type="Proteomes" id="UP000682134"/>
    </source>
</evidence>
<evidence type="ECO:0008006" key="4">
    <source>
        <dbReference type="Google" id="ProtNLM"/>
    </source>
</evidence>
<comment type="caution">
    <text evidence="2">The sequence shown here is derived from an EMBL/GenBank/DDBJ whole genome shotgun (WGS) entry which is preliminary data.</text>
</comment>
<keyword evidence="1" id="KW-0472">Membrane</keyword>
<name>A0A940NQP2_9BACI</name>
<feature type="transmembrane region" description="Helical" evidence="1">
    <location>
        <begin position="40"/>
        <end position="63"/>
    </location>
</feature>
<dbReference type="Proteomes" id="UP000682134">
    <property type="component" value="Unassembled WGS sequence"/>
</dbReference>
<evidence type="ECO:0000256" key="1">
    <source>
        <dbReference type="SAM" id="Phobius"/>
    </source>
</evidence>
<protein>
    <recommendedName>
        <fullName evidence="4">HrgC protein</fullName>
    </recommendedName>
</protein>
<keyword evidence="1" id="KW-1133">Transmembrane helix</keyword>
<reference evidence="2" key="1">
    <citation type="submission" date="2021-04" db="EMBL/GenBank/DDBJ databases">
        <title>Genome seq and assembly of Bacillus sp.</title>
        <authorList>
            <person name="Chhetri G."/>
        </authorList>
    </citation>
    <scope>NUCLEOTIDE SEQUENCE</scope>
    <source>
        <strain evidence="2">RG28</strain>
    </source>
</reference>
<sequence length="94" mass="10933">MHVKLKEPKTGVLKNIKFGFSWTTLFFGFFPALLRGDWKWALIQFVLQIIFCSLTNIIFAFFYNGIYIKKELLSGYVPADEESKNILVEKGYLS</sequence>